<dbReference type="SUPFAM" id="SSF88659">
    <property type="entry name" value="Sigma3 and sigma4 domains of RNA polymerase sigma factors"/>
    <property type="match status" value="2"/>
</dbReference>
<dbReference type="InterPro" id="IPR007624">
    <property type="entry name" value="RNA_pol_sigma70_r3"/>
</dbReference>
<dbReference type="PANTHER" id="PTHR30603">
    <property type="entry name" value="RNA POLYMERASE SIGMA FACTOR RPO"/>
    <property type="match status" value="1"/>
</dbReference>
<dbReference type="PRINTS" id="PR00046">
    <property type="entry name" value="SIGMA70FCT"/>
</dbReference>
<dbReference type="PROSITE" id="PS00715">
    <property type="entry name" value="SIGMA70_1"/>
    <property type="match status" value="1"/>
</dbReference>
<dbReference type="Gene3D" id="1.10.601.10">
    <property type="entry name" value="RNA Polymerase Primary Sigma Factor"/>
    <property type="match status" value="1"/>
</dbReference>
<proteinExistence type="inferred from homology"/>
<evidence type="ECO:0000259" key="6">
    <source>
        <dbReference type="PROSITE" id="PS00715"/>
    </source>
</evidence>
<keyword evidence="3 5" id="KW-0238">DNA-binding</keyword>
<dbReference type="CDD" id="cd06171">
    <property type="entry name" value="Sigma70_r4"/>
    <property type="match status" value="1"/>
</dbReference>
<feature type="domain" description="RNA polymerase sigma-70" evidence="6">
    <location>
        <begin position="110"/>
        <end position="123"/>
    </location>
</feature>
<evidence type="ECO:0000313" key="9">
    <source>
        <dbReference type="Proteomes" id="UP000316096"/>
    </source>
</evidence>
<dbReference type="InterPro" id="IPR014284">
    <property type="entry name" value="RNA_pol_sigma-70_dom"/>
</dbReference>
<dbReference type="GO" id="GO:0006352">
    <property type="term" value="P:DNA-templated transcription initiation"/>
    <property type="evidence" value="ECO:0007669"/>
    <property type="project" value="InterPro"/>
</dbReference>
<dbReference type="PANTHER" id="PTHR30603:SF59">
    <property type="entry name" value="RNA POLYMERASE PRINCIPAL SIGMA FACTOR HRDA"/>
    <property type="match status" value="1"/>
</dbReference>
<comment type="caution">
    <text evidence="8">The sequence shown here is derived from an EMBL/GenBank/DDBJ whole genome shotgun (WGS) entry which is preliminary data.</text>
</comment>
<dbReference type="PROSITE" id="PS00716">
    <property type="entry name" value="SIGMA70_2"/>
    <property type="match status" value="1"/>
</dbReference>
<dbReference type="InterPro" id="IPR000943">
    <property type="entry name" value="RNA_pol_sigma70"/>
</dbReference>
<feature type="domain" description="RNA polymerase sigma-70" evidence="7">
    <location>
        <begin position="279"/>
        <end position="305"/>
    </location>
</feature>
<evidence type="ECO:0000259" key="7">
    <source>
        <dbReference type="PROSITE" id="PS00716"/>
    </source>
</evidence>
<dbReference type="Gene3D" id="1.10.10.10">
    <property type="entry name" value="Winged helix-like DNA-binding domain superfamily/Winged helix DNA-binding domain"/>
    <property type="match status" value="2"/>
</dbReference>
<dbReference type="GO" id="GO:0003677">
    <property type="term" value="F:DNA binding"/>
    <property type="evidence" value="ECO:0007669"/>
    <property type="project" value="UniProtKB-KW"/>
</dbReference>
<dbReference type="InterPro" id="IPR007630">
    <property type="entry name" value="RNA_pol_sigma70_r4"/>
</dbReference>
<sequence>MVATTNSGRRVRRPGRAADGDLLGAYLDEIAATPLLAAEQEIELALAMEAGLLAHNHLDSGTRPEGATVEELEEVAARGDAAKDRFILANLRLVVSVARRYPTDGMSLLDLIQEGTIGLIRAVEGFDPRRGFKFSTYATWWIRQAIGRALANSSRSVRLPGAVHTDVNRLRKARRELVLLTGSEPADEELAAELDLPVERIGELDRWDRTPASLDAVVGEDEETSLGDLLADVDAPSPEDTAMAGAQLEIIDGMLDRLEPREAVVLRARYGLEDGTEHSRREIATRLGVSAERVRQMELAALRRMREMAQRLDAPLAA</sequence>
<keyword evidence="9" id="KW-1185">Reference proteome</keyword>
<dbReference type="GO" id="GO:0016987">
    <property type="term" value="F:sigma factor activity"/>
    <property type="evidence" value="ECO:0007669"/>
    <property type="project" value="UniProtKB-KW"/>
</dbReference>
<dbReference type="SUPFAM" id="SSF88946">
    <property type="entry name" value="Sigma2 domain of RNA polymerase sigma factors"/>
    <property type="match status" value="1"/>
</dbReference>
<dbReference type="InterPro" id="IPR007627">
    <property type="entry name" value="RNA_pol_sigma70_r2"/>
</dbReference>
<evidence type="ECO:0000256" key="3">
    <source>
        <dbReference type="ARBA" id="ARBA00023125"/>
    </source>
</evidence>
<reference evidence="8 9" key="1">
    <citation type="submission" date="2019-06" db="EMBL/GenBank/DDBJ databases">
        <title>Sequencing the genomes of 1000 actinobacteria strains.</title>
        <authorList>
            <person name="Klenk H.-P."/>
        </authorList>
    </citation>
    <scope>NUCLEOTIDE SEQUENCE [LARGE SCALE GENOMIC DNA]</scope>
    <source>
        <strain evidence="8 9">DSM 102200</strain>
    </source>
</reference>
<evidence type="ECO:0000256" key="5">
    <source>
        <dbReference type="RuleBase" id="RU362124"/>
    </source>
</evidence>
<dbReference type="InterPro" id="IPR013324">
    <property type="entry name" value="RNA_pol_sigma_r3/r4-like"/>
</dbReference>
<dbReference type="InterPro" id="IPR036388">
    <property type="entry name" value="WH-like_DNA-bd_sf"/>
</dbReference>
<evidence type="ECO:0000256" key="4">
    <source>
        <dbReference type="ARBA" id="ARBA00023163"/>
    </source>
</evidence>
<evidence type="ECO:0000313" key="8">
    <source>
        <dbReference type="EMBL" id="TQL95265.1"/>
    </source>
</evidence>
<gene>
    <name evidence="8" type="ORF">FB559_0765</name>
</gene>
<dbReference type="InterPro" id="IPR009042">
    <property type="entry name" value="RNA_pol_sigma70_r1_2"/>
</dbReference>
<dbReference type="EMBL" id="VFOZ01000001">
    <property type="protein sequence ID" value="TQL95265.1"/>
    <property type="molecule type" value="Genomic_DNA"/>
</dbReference>
<accession>A0A543CDU3</accession>
<dbReference type="Pfam" id="PF00140">
    <property type="entry name" value="Sigma70_r1_2"/>
    <property type="match status" value="1"/>
</dbReference>
<keyword evidence="2 5" id="KW-0731">Sigma factor</keyword>
<evidence type="ECO:0000256" key="2">
    <source>
        <dbReference type="ARBA" id="ARBA00023082"/>
    </source>
</evidence>
<dbReference type="Proteomes" id="UP000316096">
    <property type="component" value="Unassembled WGS sequence"/>
</dbReference>
<comment type="function">
    <text evidence="5">Sigma factors are initiation factors that promote the attachment of RNA polymerase to specific initiation sites and are then released.</text>
</comment>
<dbReference type="NCBIfam" id="TIGR02937">
    <property type="entry name" value="sigma70-ECF"/>
    <property type="match status" value="1"/>
</dbReference>
<keyword evidence="1 5" id="KW-0805">Transcription regulation</keyword>
<dbReference type="InterPro" id="IPR013325">
    <property type="entry name" value="RNA_pol_sigma_r2"/>
</dbReference>
<dbReference type="RefSeq" id="WP_141953269.1">
    <property type="nucleotide sequence ID" value="NZ_VFOZ01000001.1"/>
</dbReference>
<keyword evidence="4 5" id="KW-0804">Transcription</keyword>
<organism evidence="8 9">
    <name type="scientific">Actinoallomurus bryophytorum</name>
    <dbReference type="NCBI Taxonomy" id="1490222"/>
    <lineage>
        <taxon>Bacteria</taxon>
        <taxon>Bacillati</taxon>
        <taxon>Actinomycetota</taxon>
        <taxon>Actinomycetes</taxon>
        <taxon>Streptosporangiales</taxon>
        <taxon>Thermomonosporaceae</taxon>
        <taxon>Actinoallomurus</taxon>
    </lineage>
</organism>
<comment type="similarity">
    <text evidence="5">Belongs to the sigma-70 factor family.</text>
</comment>
<evidence type="ECO:0000256" key="1">
    <source>
        <dbReference type="ARBA" id="ARBA00023015"/>
    </source>
</evidence>
<dbReference type="Pfam" id="PF04542">
    <property type="entry name" value="Sigma70_r2"/>
    <property type="match status" value="1"/>
</dbReference>
<protein>
    <recommendedName>
        <fullName evidence="5">RNA polymerase sigma factor</fullName>
    </recommendedName>
</protein>
<dbReference type="Pfam" id="PF04545">
    <property type="entry name" value="Sigma70_r4"/>
    <property type="match status" value="1"/>
</dbReference>
<dbReference type="Pfam" id="PF04539">
    <property type="entry name" value="Sigma70_r3"/>
    <property type="match status" value="1"/>
</dbReference>
<dbReference type="InterPro" id="IPR050239">
    <property type="entry name" value="Sigma-70_RNA_pol_init_factors"/>
</dbReference>
<dbReference type="AlphaFoldDB" id="A0A543CDU3"/>
<name>A0A543CDU3_9ACTN</name>
<dbReference type="OrthoDB" id="9804285at2"/>